<name>A0A8T0NRQ2_PANVG</name>
<organism evidence="1 2">
    <name type="scientific">Panicum virgatum</name>
    <name type="common">Blackwell switchgrass</name>
    <dbReference type="NCBI Taxonomy" id="38727"/>
    <lineage>
        <taxon>Eukaryota</taxon>
        <taxon>Viridiplantae</taxon>
        <taxon>Streptophyta</taxon>
        <taxon>Embryophyta</taxon>
        <taxon>Tracheophyta</taxon>
        <taxon>Spermatophyta</taxon>
        <taxon>Magnoliopsida</taxon>
        <taxon>Liliopsida</taxon>
        <taxon>Poales</taxon>
        <taxon>Poaceae</taxon>
        <taxon>PACMAD clade</taxon>
        <taxon>Panicoideae</taxon>
        <taxon>Panicodae</taxon>
        <taxon>Paniceae</taxon>
        <taxon>Panicinae</taxon>
        <taxon>Panicum</taxon>
        <taxon>Panicum sect. Hiantes</taxon>
    </lineage>
</organism>
<dbReference type="Proteomes" id="UP000823388">
    <property type="component" value="Chromosome 9K"/>
</dbReference>
<comment type="caution">
    <text evidence="1">The sequence shown here is derived from an EMBL/GenBank/DDBJ whole genome shotgun (WGS) entry which is preliminary data.</text>
</comment>
<gene>
    <name evidence="1" type="ORF">PVAP13_9KG279013</name>
</gene>
<proteinExistence type="predicted"/>
<reference evidence="1" key="1">
    <citation type="submission" date="2020-05" db="EMBL/GenBank/DDBJ databases">
        <title>WGS assembly of Panicum virgatum.</title>
        <authorList>
            <person name="Lovell J.T."/>
            <person name="Jenkins J."/>
            <person name="Shu S."/>
            <person name="Juenger T.E."/>
            <person name="Schmutz J."/>
        </authorList>
    </citation>
    <scope>NUCLEOTIDE SEQUENCE</scope>
    <source>
        <strain evidence="1">AP13</strain>
    </source>
</reference>
<dbReference type="EMBL" id="CM029053">
    <property type="protein sequence ID" value="KAG2549926.1"/>
    <property type="molecule type" value="Genomic_DNA"/>
</dbReference>
<evidence type="ECO:0000313" key="2">
    <source>
        <dbReference type="Proteomes" id="UP000823388"/>
    </source>
</evidence>
<accession>A0A8T0NRQ2</accession>
<keyword evidence="2" id="KW-1185">Reference proteome</keyword>
<evidence type="ECO:0000313" key="1">
    <source>
        <dbReference type="EMBL" id="KAG2549926.1"/>
    </source>
</evidence>
<dbReference type="AlphaFoldDB" id="A0A8T0NRQ2"/>
<sequence length="88" mass="10338">MERHNCTQSMTNLKGEKYKDQEQVHRICLSASTGKREMMHVMYILPLHISFHIQLIAILDENFLCDLMLYVIKCSIKIYLCDVMLISC</sequence>
<protein>
    <submittedName>
        <fullName evidence="1">Uncharacterized protein</fullName>
    </submittedName>
</protein>